<dbReference type="AlphaFoldDB" id="A0A137NPR9"/>
<organism evidence="3 4">
    <name type="scientific">Conidiobolus coronatus (strain ATCC 28846 / CBS 209.66 / NRRL 28638)</name>
    <name type="common">Delacroixia coronata</name>
    <dbReference type="NCBI Taxonomy" id="796925"/>
    <lineage>
        <taxon>Eukaryota</taxon>
        <taxon>Fungi</taxon>
        <taxon>Fungi incertae sedis</taxon>
        <taxon>Zoopagomycota</taxon>
        <taxon>Entomophthoromycotina</taxon>
        <taxon>Entomophthoromycetes</taxon>
        <taxon>Entomophthorales</taxon>
        <taxon>Ancylistaceae</taxon>
        <taxon>Conidiobolus</taxon>
    </lineage>
</organism>
<reference evidence="3 4" key="1">
    <citation type="journal article" date="2015" name="Genome Biol. Evol.">
        <title>Phylogenomic analyses indicate that early fungi evolved digesting cell walls of algal ancestors of land plants.</title>
        <authorList>
            <person name="Chang Y."/>
            <person name="Wang S."/>
            <person name="Sekimoto S."/>
            <person name="Aerts A.L."/>
            <person name="Choi C."/>
            <person name="Clum A."/>
            <person name="LaButti K.M."/>
            <person name="Lindquist E.A."/>
            <person name="Yee Ngan C."/>
            <person name="Ohm R.A."/>
            <person name="Salamov A.A."/>
            <person name="Grigoriev I.V."/>
            <person name="Spatafora J.W."/>
            <person name="Berbee M.L."/>
        </authorList>
    </citation>
    <scope>NUCLEOTIDE SEQUENCE [LARGE SCALE GENOMIC DNA]</scope>
    <source>
        <strain evidence="3 4">NRRL 28638</strain>
    </source>
</reference>
<name>A0A137NPR9_CONC2</name>
<feature type="compositionally biased region" description="Low complexity" evidence="1">
    <location>
        <begin position="35"/>
        <end position="46"/>
    </location>
</feature>
<sequence length="148" mass="16853">MSLENNQKQGNSDLLELPPPYSEVEASSTVPVYQNNGNGDNSSSSNSERDINGNYSKPADRDCHPASFLFGIPIIGLLASIVVGLGHSFRGHHHHGHHENHWSYHHHSHHRHGHYYGHHHDHHHGFDMNPFNNHHHHHHSSHMNPFGY</sequence>
<feature type="compositionally biased region" description="Polar residues" evidence="1">
    <location>
        <begin position="1"/>
        <end position="12"/>
    </location>
</feature>
<evidence type="ECO:0000256" key="1">
    <source>
        <dbReference type="SAM" id="MobiDB-lite"/>
    </source>
</evidence>
<keyword evidence="2" id="KW-0472">Membrane</keyword>
<protein>
    <submittedName>
        <fullName evidence="3">Uncharacterized protein</fullName>
    </submittedName>
</protein>
<evidence type="ECO:0000256" key="2">
    <source>
        <dbReference type="SAM" id="Phobius"/>
    </source>
</evidence>
<accession>A0A137NPR9</accession>
<feature type="region of interest" description="Disordered" evidence="1">
    <location>
        <begin position="1"/>
        <end position="58"/>
    </location>
</feature>
<keyword evidence="2" id="KW-1133">Transmembrane helix</keyword>
<gene>
    <name evidence="3" type="ORF">CONCODRAFT_14030</name>
</gene>
<dbReference type="Proteomes" id="UP000070444">
    <property type="component" value="Unassembled WGS sequence"/>
</dbReference>
<proteinExistence type="predicted"/>
<evidence type="ECO:0000313" key="3">
    <source>
        <dbReference type="EMBL" id="KXN64728.1"/>
    </source>
</evidence>
<feature type="transmembrane region" description="Helical" evidence="2">
    <location>
        <begin position="66"/>
        <end position="85"/>
    </location>
</feature>
<dbReference type="EMBL" id="KQ965224">
    <property type="protein sequence ID" value="KXN64728.1"/>
    <property type="molecule type" value="Genomic_DNA"/>
</dbReference>
<evidence type="ECO:0000313" key="4">
    <source>
        <dbReference type="Proteomes" id="UP000070444"/>
    </source>
</evidence>
<keyword evidence="4" id="KW-1185">Reference proteome</keyword>
<keyword evidence="2" id="KW-0812">Transmembrane</keyword>
<feature type="compositionally biased region" description="Polar residues" evidence="1">
    <location>
        <begin position="25"/>
        <end position="34"/>
    </location>
</feature>